<evidence type="ECO:0000313" key="3">
    <source>
        <dbReference type="Proteomes" id="UP001276659"/>
    </source>
</evidence>
<evidence type="ECO:0000256" key="1">
    <source>
        <dbReference type="SAM" id="MobiDB-lite"/>
    </source>
</evidence>
<organism evidence="2 3">
    <name type="scientific">Lepraria neglecta</name>
    <dbReference type="NCBI Taxonomy" id="209136"/>
    <lineage>
        <taxon>Eukaryota</taxon>
        <taxon>Fungi</taxon>
        <taxon>Dikarya</taxon>
        <taxon>Ascomycota</taxon>
        <taxon>Pezizomycotina</taxon>
        <taxon>Lecanoromycetes</taxon>
        <taxon>OSLEUM clade</taxon>
        <taxon>Lecanoromycetidae</taxon>
        <taxon>Lecanorales</taxon>
        <taxon>Lecanorineae</taxon>
        <taxon>Stereocaulaceae</taxon>
        <taxon>Lepraria</taxon>
    </lineage>
</organism>
<comment type="caution">
    <text evidence="2">The sequence shown here is derived from an EMBL/GenBank/DDBJ whole genome shotgun (WGS) entry which is preliminary data.</text>
</comment>
<sequence length="93" mass="10671">MATMDTKEKVPLDDVTYDSNGSHDREAAFENQVPENGKLERNLKGRHMQMIAIALGELAVLYPVNGAFFTYGCRFIDEAWYALQAWQNWKDVE</sequence>
<dbReference type="AlphaFoldDB" id="A0AAD9YXW0"/>
<feature type="region of interest" description="Disordered" evidence="1">
    <location>
        <begin position="1"/>
        <end position="21"/>
    </location>
</feature>
<gene>
    <name evidence="2" type="ORF">OEA41_004580</name>
</gene>
<dbReference type="EMBL" id="JASNWA010000010">
    <property type="protein sequence ID" value="KAK3168134.1"/>
    <property type="molecule type" value="Genomic_DNA"/>
</dbReference>
<evidence type="ECO:0000313" key="2">
    <source>
        <dbReference type="EMBL" id="KAK3168134.1"/>
    </source>
</evidence>
<keyword evidence="3" id="KW-1185">Reference proteome</keyword>
<feature type="compositionally biased region" description="Basic and acidic residues" evidence="1">
    <location>
        <begin position="1"/>
        <end position="12"/>
    </location>
</feature>
<proteinExistence type="predicted"/>
<name>A0AAD9YXW0_9LECA</name>
<accession>A0AAD9YXW0</accession>
<dbReference type="Proteomes" id="UP001276659">
    <property type="component" value="Unassembled WGS sequence"/>
</dbReference>
<reference evidence="2" key="1">
    <citation type="submission" date="2022-11" db="EMBL/GenBank/DDBJ databases">
        <title>Chromosomal genome sequence assembly and mating type (MAT) locus characterization of the leprose asexual lichenized fungus Lepraria neglecta (Nyl.) Erichsen.</title>
        <authorList>
            <person name="Allen J.L."/>
            <person name="Pfeffer B."/>
        </authorList>
    </citation>
    <scope>NUCLEOTIDE SEQUENCE</scope>
    <source>
        <strain evidence="2">Allen 5258</strain>
    </source>
</reference>
<protein>
    <submittedName>
        <fullName evidence="2">Uncharacterized protein</fullName>
    </submittedName>
</protein>